<sequence>MEHDLTDIKPTLDENGHIRAEPTGHVSPKEYASLEPIEHVTFKPTGQFSAKPMEYTSLEPMEHVTLKPTGQFSPMEPCQTSSHSRNSTVPCMGPTIPCVGHSIVPSESDSPSNLSWLLNFKVSSLFENVPAREDSLQSSADPLDPTVPEPDPSQSEVEDRCCPSHAKTHRKPPFTYTELIEQALKEKHQLTVSGIYQWISTEPSGIFKLYPPKSTTSTKVSDVNRQESITHLGGVTFE</sequence>
<feature type="region of interest" description="Disordered" evidence="2">
    <location>
        <begin position="132"/>
        <end position="169"/>
    </location>
</feature>
<dbReference type="RefSeq" id="XP_008484213.1">
    <property type="nucleotide sequence ID" value="XM_008485991.2"/>
</dbReference>
<evidence type="ECO:0000313" key="4">
    <source>
        <dbReference type="Proteomes" id="UP000079169"/>
    </source>
</evidence>
<reference evidence="5" key="1">
    <citation type="submission" date="2025-08" db="UniProtKB">
        <authorList>
            <consortium name="RefSeq"/>
        </authorList>
    </citation>
    <scope>IDENTIFICATION</scope>
</reference>
<organism evidence="4 5">
    <name type="scientific">Diaphorina citri</name>
    <name type="common">Asian citrus psyllid</name>
    <dbReference type="NCBI Taxonomy" id="121845"/>
    <lineage>
        <taxon>Eukaryota</taxon>
        <taxon>Metazoa</taxon>
        <taxon>Ecdysozoa</taxon>
        <taxon>Arthropoda</taxon>
        <taxon>Hexapoda</taxon>
        <taxon>Insecta</taxon>
        <taxon>Pterygota</taxon>
        <taxon>Neoptera</taxon>
        <taxon>Paraneoptera</taxon>
        <taxon>Hemiptera</taxon>
        <taxon>Sternorrhyncha</taxon>
        <taxon>Psylloidea</taxon>
        <taxon>Psyllidae</taxon>
        <taxon>Diaphorininae</taxon>
        <taxon>Diaphorina</taxon>
    </lineage>
</organism>
<name>A0A1S3DLC5_DIACI</name>
<dbReference type="AlphaFoldDB" id="A0A1S3DLC5"/>
<dbReference type="CTD" id="43900"/>
<gene>
    <name evidence="5" type="primary">LOC103520895</name>
</gene>
<evidence type="ECO:0000256" key="2">
    <source>
        <dbReference type="SAM" id="MobiDB-lite"/>
    </source>
</evidence>
<dbReference type="KEGG" id="dci:103520895"/>
<dbReference type="GeneID" id="103520895"/>
<evidence type="ECO:0000256" key="1">
    <source>
        <dbReference type="ARBA" id="ARBA00023125"/>
    </source>
</evidence>
<protein>
    <submittedName>
        <fullName evidence="5">Uncharacterized protein LOC103520895</fullName>
    </submittedName>
</protein>
<accession>A0A1S3DLC5</accession>
<feature type="domain" description="Fork-head" evidence="3">
    <location>
        <begin position="170"/>
        <end position="202"/>
    </location>
</feature>
<evidence type="ECO:0000259" key="3">
    <source>
        <dbReference type="Pfam" id="PF00250"/>
    </source>
</evidence>
<dbReference type="InterPro" id="IPR001766">
    <property type="entry name" value="Fork_head_dom"/>
</dbReference>
<dbReference type="InterPro" id="IPR036388">
    <property type="entry name" value="WH-like_DNA-bd_sf"/>
</dbReference>
<dbReference type="GO" id="GO:0003700">
    <property type="term" value="F:DNA-binding transcription factor activity"/>
    <property type="evidence" value="ECO:0007669"/>
    <property type="project" value="InterPro"/>
</dbReference>
<dbReference type="Proteomes" id="UP000079169">
    <property type="component" value="Unplaced"/>
</dbReference>
<dbReference type="Pfam" id="PF00250">
    <property type="entry name" value="Forkhead"/>
    <property type="match status" value="1"/>
</dbReference>
<evidence type="ECO:0000313" key="5">
    <source>
        <dbReference type="RefSeq" id="XP_008484213.1"/>
    </source>
</evidence>
<dbReference type="GO" id="GO:0043565">
    <property type="term" value="F:sequence-specific DNA binding"/>
    <property type="evidence" value="ECO:0007669"/>
    <property type="project" value="InterPro"/>
</dbReference>
<feature type="compositionally biased region" description="Basic and acidic residues" evidence="2">
    <location>
        <begin position="1"/>
        <end position="22"/>
    </location>
</feature>
<keyword evidence="4" id="KW-1185">Reference proteome</keyword>
<keyword evidence="1" id="KW-0238">DNA-binding</keyword>
<feature type="region of interest" description="Disordered" evidence="2">
    <location>
        <begin position="1"/>
        <end position="29"/>
    </location>
</feature>
<proteinExistence type="predicted"/>
<dbReference type="STRING" id="121845.A0A1S3DLC5"/>
<dbReference type="Gene3D" id="1.10.10.10">
    <property type="entry name" value="Winged helix-like DNA-binding domain superfamily/Winged helix DNA-binding domain"/>
    <property type="match status" value="1"/>
</dbReference>
<dbReference type="PaxDb" id="121845-A0A1S3DLC5"/>